<keyword evidence="6" id="KW-1185">Reference proteome</keyword>
<dbReference type="SUPFAM" id="SSF143243">
    <property type="entry name" value="Nqo5-like"/>
    <property type="match status" value="1"/>
</dbReference>
<comment type="similarity">
    <text evidence="1 3">Belongs to the complex I 30 kDa subunit family.</text>
</comment>
<dbReference type="GO" id="GO:0008137">
    <property type="term" value="F:NADH dehydrogenase (ubiquinone) activity"/>
    <property type="evidence" value="ECO:0007669"/>
    <property type="project" value="InterPro"/>
</dbReference>
<evidence type="ECO:0000256" key="2">
    <source>
        <dbReference type="ARBA" id="ARBA00022448"/>
    </source>
</evidence>
<dbReference type="AlphaFoldDB" id="A0A9D4TED8"/>
<evidence type="ECO:0000256" key="3">
    <source>
        <dbReference type="RuleBase" id="RU003456"/>
    </source>
</evidence>
<dbReference type="Pfam" id="PF00329">
    <property type="entry name" value="Complex1_30kDa"/>
    <property type="match status" value="1"/>
</dbReference>
<keyword evidence="2 3" id="KW-0813">Transport</keyword>
<dbReference type="PANTHER" id="PTHR10884">
    <property type="entry name" value="NADH DEHYDROGENASE UBIQUINONE IRON-SULFUR PROTEIN 3"/>
    <property type="match status" value="1"/>
</dbReference>
<proteinExistence type="inferred from homology"/>
<dbReference type="InterPro" id="IPR037232">
    <property type="entry name" value="NADH_quin_OxRdtase_su_C/D-like"/>
</dbReference>
<evidence type="ECO:0000256" key="1">
    <source>
        <dbReference type="ARBA" id="ARBA00007569"/>
    </source>
</evidence>
<dbReference type="EMBL" id="SIDB01000045">
    <property type="protein sequence ID" value="KAI3423012.1"/>
    <property type="molecule type" value="Genomic_DNA"/>
</dbReference>
<reference evidence="5" key="1">
    <citation type="journal article" date="2019" name="Plant J.">
        <title>Chlorella vulgaris genome assembly and annotation reveals the molecular basis for metabolic acclimation to high light conditions.</title>
        <authorList>
            <person name="Cecchin M."/>
            <person name="Marcolungo L."/>
            <person name="Rossato M."/>
            <person name="Girolomoni L."/>
            <person name="Cosentino E."/>
            <person name="Cuine S."/>
            <person name="Li-Beisson Y."/>
            <person name="Delledonne M."/>
            <person name="Ballottari M."/>
        </authorList>
    </citation>
    <scope>NUCLEOTIDE SEQUENCE</scope>
    <source>
        <strain evidence="5">211/11P</strain>
    </source>
</reference>
<evidence type="ECO:0000313" key="6">
    <source>
        <dbReference type="Proteomes" id="UP001055712"/>
    </source>
</evidence>
<dbReference type="GO" id="GO:0016651">
    <property type="term" value="F:oxidoreductase activity, acting on NAD(P)H"/>
    <property type="evidence" value="ECO:0007669"/>
    <property type="project" value="InterPro"/>
</dbReference>
<protein>
    <recommendedName>
        <fullName evidence="4">NADH:ubiquinone oxidoreductase 30kDa subunit domain-containing protein</fullName>
    </recommendedName>
</protein>
<comment type="caution">
    <text evidence="5">The sequence shown here is derived from an EMBL/GenBank/DDBJ whole genome shotgun (WGS) entry which is preliminary data.</text>
</comment>
<dbReference type="InterPro" id="IPR020396">
    <property type="entry name" value="NADH_UbQ_OxRdtase_CS"/>
</dbReference>
<organism evidence="5 6">
    <name type="scientific">Chlorella vulgaris</name>
    <name type="common">Green alga</name>
    <dbReference type="NCBI Taxonomy" id="3077"/>
    <lineage>
        <taxon>Eukaryota</taxon>
        <taxon>Viridiplantae</taxon>
        <taxon>Chlorophyta</taxon>
        <taxon>core chlorophytes</taxon>
        <taxon>Trebouxiophyceae</taxon>
        <taxon>Chlorellales</taxon>
        <taxon>Chlorellaceae</taxon>
        <taxon>Chlorella clade</taxon>
        <taxon>Chlorella</taxon>
    </lineage>
</organism>
<dbReference type="PROSITE" id="PS00542">
    <property type="entry name" value="COMPLEX1_30K"/>
    <property type="match status" value="1"/>
</dbReference>
<dbReference type="PANTHER" id="PTHR10884:SF14">
    <property type="entry name" value="NADH DEHYDROGENASE [UBIQUINONE] IRON-SULFUR PROTEIN 3, MITOCHONDRIAL"/>
    <property type="match status" value="1"/>
</dbReference>
<evidence type="ECO:0000259" key="4">
    <source>
        <dbReference type="Pfam" id="PF00329"/>
    </source>
</evidence>
<feature type="non-terminal residue" evidence="5">
    <location>
        <position position="1"/>
    </location>
</feature>
<sequence>SAGWWEREVWDMFGVFFSNHPDLRRILTDYGFQGHPLRKD</sequence>
<dbReference type="Gene3D" id="3.30.460.80">
    <property type="entry name" value="NADH:ubiquinone oxidoreductase, 30kDa subunit"/>
    <property type="match status" value="1"/>
</dbReference>
<feature type="domain" description="NADH:ubiquinone oxidoreductase 30kDa subunit" evidence="4">
    <location>
        <begin position="1"/>
        <end position="40"/>
    </location>
</feature>
<keyword evidence="3" id="KW-1278">Translocase</keyword>
<reference evidence="5" key="2">
    <citation type="submission" date="2020-11" db="EMBL/GenBank/DDBJ databases">
        <authorList>
            <person name="Cecchin M."/>
            <person name="Marcolungo L."/>
            <person name="Rossato M."/>
            <person name="Girolomoni L."/>
            <person name="Cosentino E."/>
            <person name="Cuine S."/>
            <person name="Li-Beisson Y."/>
            <person name="Delledonne M."/>
            <person name="Ballottari M."/>
        </authorList>
    </citation>
    <scope>NUCLEOTIDE SEQUENCE</scope>
    <source>
        <strain evidence="5">211/11P</strain>
        <tissue evidence="5">Whole cell</tissue>
    </source>
</reference>
<accession>A0A9D4TED8</accession>
<keyword evidence="3" id="KW-0520">NAD</keyword>
<geneLocation type="mitochondrion" evidence="5"/>
<dbReference type="OrthoDB" id="528621at2759"/>
<feature type="non-terminal residue" evidence="5">
    <location>
        <position position="40"/>
    </location>
</feature>
<name>A0A9D4TED8_CHLVU</name>
<keyword evidence="5" id="KW-0496">Mitochondrion</keyword>
<dbReference type="InterPro" id="IPR001268">
    <property type="entry name" value="NADH_UbQ_OxRdtase_30kDa_su"/>
</dbReference>
<gene>
    <name evidence="5" type="ORF">D9Q98_010855</name>
</gene>
<evidence type="ECO:0000313" key="5">
    <source>
        <dbReference type="EMBL" id="KAI3423012.1"/>
    </source>
</evidence>
<dbReference type="Proteomes" id="UP001055712">
    <property type="component" value="Unassembled WGS sequence"/>
</dbReference>